<proteinExistence type="inferred from homology"/>
<evidence type="ECO:0000256" key="1">
    <source>
        <dbReference type="ARBA" id="ARBA00006047"/>
    </source>
</evidence>
<keyword evidence="2" id="KW-0663">Pyridoxal phosphate</keyword>
<keyword evidence="2" id="KW-0328">Glycosyltransferase</keyword>
<dbReference type="Proteomes" id="UP000568106">
    <property type="component" value="Unassembled WGS sequence"/>
</dbReference>
<dbReference type="EMBL" id="JACHDY010000002">
    <property type="protein sequence ID" value="MBB5317062.1"/>
    <property type="molecule type" value="Genomic_DNA"/>
</dbReference>
<evidence type="ECO:0000313" key="3">
    <source>
        <dbReference type="EMBL" id="MBB5317062.1"/>
    </source>
</evidence>
<reference evidence="3" key="1">
    <citation type="submission" date="2020-08" db="EMBL/GenBank/DDBJ databases">
        <title>Genomic Encyclopedia of Type Strains, Phase IV (KMG-V): Genome sequencing to study the core and pangenomes of soil and plant-associated prokaryotes.</title>
        <authorList>
            <person name="Whitman W."/>
        </authorList>
    </citation>
    <scope>NUCLEOTIDE SEQUENCE [LARGE SCALE GENOMIC DNA]</scope>
    <source>
        <strain evidence="3">M8UP27</strain>
    </source>
</reference>
<comment type="caution">
    <text evidence="3">The sequence shown here is derived from an EMBL/GenBank/DDBJ whole genome shotgun (WGS) entry which is preliminary data.</text>
</comment>
<dbReference type="InterPro" id="IPR000811">
    <property type="entry name" value="Glyco_trans_35"/>
</dbReference>
<evidence type="ECO:0000256" key="2">
    <source>
        <dbReference type="RuleBase" id="RU000587"/>
    </source>
</evidence>
<name>A0A7W8IHD2_9BACT</name>
<evidence type="ECO:0000313" key="4">
    <source>
        <dbReference type="Proteomes" id="UP000568106"/>
    </source>
</evidence>
<dbReference type="GO" id="GO:0005980">
    <property type="term" value="P:glycogen catabolic process"/>
    <property type="evidence" value="ECO:0007669"/>
    <property type="project" value="TreeGrafter"/>
</dbReference>
<dbReference type="GO" id="GO:0030170">
    <property type="term" value="F:pyridoxal phosphate binding"/>
    <property type="evidence" value="ECO:0007669"/>
    <property type="project" value="TreeGrafter"/>
</dbReference>
<comment type="cofactor">
    <cofactor evidence="2">
        <name>pyridoxal 5'-phosphate</name>
        <dbReference type="ChEBI" id="CHEBI:597326"/>
    </cofactor>
</comment>
<gene>
    <name evidence="3" type="ORF">HDF09_001731</name>
</gene>
<comment type="catalytic activity">
    <reaction evidence="2">
        <text>[(1-&gt;4)-alpha-D-glucosyl](n) + phosphate = [(1-&gt;4)-alpha-D-glucosyl](n-1) + alpha-D-glucose 1-phosphate</text>
        <dbReference type="Rhea" id="RHEA:41732"/>
        <dbReference type="Rhea" id="RHEA-COMP:9584"/>
        <dbReference type="Rhea" id="RHEA-COMP:9586"/>
        <dbReference type="ChEBI" id="CHEBI:15444"/>
        <dbReference type="ChEBI" id="CHEBI:43474"/>
        <dbReference type="ChEBI" id="CHEBI:58601"/>
        <dbReference type="EC" id="2.4.1.1"/>
    </reaction>
</comment>
<dbReference type="Gene3D" id="3.40.50.2000">
    <property type="entry name" value="Glycogen Phosphorylase B"/>
    <property type="match status" value="1"/>
</dbReference>
<dbReference type="PANTHER" id="PTHR11468">
    <property type="entry name" value="GLYCOGEN PHOSPHORYLASE"/>
    <property type="match status" value="1"/>
</dbReference>
<keyword evidence="2" id="KW-0119">Carbohydrate metabolism</keyword>
<dbReference type="SUPFAM" id="SSF53756">
    <property type="entry name" value="UDP-Glycosyltransferase/glycogen phosphorylase"/>
    <property type="match status" value="1"/>
</dbReference>
<dbReference type="AlphaFoldDB" id="A0A7W8IHD2"/>
<keyword evidence="2" id="KW-0808">Transferase</keyword>
<organism evidence="3 4">
    <name type="scientific">Tunturiibacter empetritectus</name>
    <dbReference type="NCBI Taxonomy" id="3069691"/>
    <lineage>
        <taxon>Bacteria</taxon>
        <taxon>Pseudomonadati</taxon>
        <taxon>Acidobacteriota</taxon>
        <taxon>Terriglobia</taxon>
        <taxon>Terriglobales</taxon>
        <taxon>Acidobacteriaceae</taxon>
        <taxon>Tunturiibacter</taxon>
    </lineage>
</organism>
<accession>A0A7W8IHD2</accession>
<dbReference type="Pfam" id="PF00343">
    <property type="entry name" value="Phosphorylase"/>
    <property type="match status" value="1"/>
</dbReference>
<dbReference type="GO" id="GO:0005737">
    <property type="term" value="C:cytoplasm"/>
    <property type="evidence" value="ECO:0007669"/>
    <property type="project" value="TreeGrafter"/>
</dbReference>
<dbReference type="EC" id="2.4.1.1" evidence="2"/>
<sequence>MSHEFFFVNYLEFADWADLQRAISTHWQRWEFLRWGKAWEITSHTFNYTDHTLLPEALERWPLLMFGSLLPRHLEIIYEINARFLSALHERFPNDEDRVARMSLIDEHGERYVAWLTLPALEASISTALLDCIPSC</sequence>
<comment type="function">
    <text evidence="2">Allosteric enzyme that catalyzes the rate-limiting step in glycogen catabolism, the phosphorolytic cleavage of glycogen to produce glucose-1-phosphate, and plays a central role in maintaining cellular and organismal glucose homeostasis.</text>
</comment>
<protein>
    <recommendedName>
        <fullName evidence="2">Alpha-1,4 glucan phosphorylase</fullName>
        <ecNumber evidence="2">2.4.1.1</ecNumber>
    </recommendedName>
</protein>
<dbReference type="GO" id="GO:0008184">
    <property type="term" value="F:glycogen phosphorylase activity"/>
    <property type="evidence" value="ECO:0007669"/>
    <property type="project" value="InterPro"/>
</dbReference>
<comment type="similarity">
    <text evidence="1 2">Belongs to the glycogen phosphorylase family.</text>
</comment>
<dbReference type="PANTHER" id="PTHR11468:SF3">
    <property type="entry name" value="GLYCOGEN PHOSPHORYLASE, LIVER FORM"/>
    <property type="match status" value="1"/>
</dbReference>
<keyword evidence="4" id="KW-1185">Reference proteome</keyword>